<protein>
    <submittedName>
        <fullName evidence="2">Uncharacterized protein</fullName>
    </submittedName>
</protein>
<feature type="chain" id="PRO_5047026695" evidence="1">
    <location>
        <begin position="21"/>
        <end position="45"/>
    </location>
</feature>
<dbReference type="RefSeq" id="WP_017013067.1">
    <property type="nucleotide sequence ID" value="NZ_AJYG02000064.1"/>
</dbReference>
<accession>A0ABV4L8I4</accession>
<name>A0ABV4L8I4_9GAMM</name>
<evidence type="ECO:0000313" key="3">
    <source>
        <dbReference type="Proteomes" id="UP001569154"/>
    </source>
</evidence>
<reference evidence="2 3" key="1">
    <citation type="submission" date="2024-06" db="EMBL/GenBank/DDBJ databases">
        <authorList>
            <person name="Steensen K."/>
            <person name="Seneca J."/>
            <person name="Bartlau N."/>
            <person name="Yu A.X."/>
            <person name="Polz M.F."/>
        </authorList>
    </citation>
    <scope>NUCLEOTIDE SEQUENCE [LARGE SCALE GENOMIC DNA]</scope>
    <source>
        <strain evidence="2 3">1F260</strain>
    </source>
</reference>
<keyword evidence="3" id="KW-1185">Reference proteome</keyword>
<evidence type="ECO:0000256" key="1">
    <source>
        <dbReference type="SAM" id="SignalP"/>
    </source>
</evidence>
<evidence type="ECO:0000313" key="2">
    <source>
        <dbReference type="EMBL" id="MEZ8083945.1"/>
    </source>
</evidence>
<gene>
    <name evidence="2" type="ORF">ACED35_22780</name>
</gene>
<proteinExistence type="predicted"/>
<organism evidence="2 3">
    <name type="scientific">Enterovibrio norvegicus</name>
    <dbReference type="NCBI Taxonomy" id="188144"/>
    <lineage>
        <taxon>Bacteria</taxon>
        <taxon>Pseudomonadati</taxon>
        <taxon>Pseudomonadota</taxon>
        <taxon>Gammaproteobacteria</taxon>
        <taxon>Vibrionales</taxon>
        <taxon>Vibrionaceae</taxon>
        <taxon>Enterovibrio</taxon>
    </lineage>
</organism>
<keyword evidence="1" id="KW-0732">Signal</keyword>
<sequence>MKKLAIGVLVLLGLMGTAYAFDGHFTHGWDMPSFSMFGCDHGGHD</sequence>
<dbReference type="Proteomes" id="UP001569154">
    <property type="component" value="Unassembled WGS sequence"/>
</dbReference>
<feature type="signal peptide" evidence="1">
    <location>
        <begin position="1"/>
        <end position="20"/>
    </location>
</feature>
<dbReference type="EMBL" id="JBGONM010000090">
    <property type="protein sequence ID" value="MEZ8083945.1"/>
    <property type="molecule type" value="Genomic_DNA"/>
</dbReference>
<comment type="caution">
    <text evidence="2">The sequence shown here is derived from an EMBL/GenBank/DDBJ whole genome shotgun (WGS) entry which is preliminary data.</text>
</comment>